<dbReference type="GO" id="GO:0016616">
    <property type="term" value="F:oxidoreductase activity, acting on the CH-OH group of donors, NAD or NADP as acceptor"/>
    <property type="evidence" value="ECO:0007669"/>
    <property type="project" value="TreeGrafter"/>
</dbReference>
<dbReference type="InterPro" id="IPR036291">
    <property type="entry name" value="NAD(P)-bd_dom_sf"/>
</dbReference>
<dbReference type="Proteomes" id="UP000294299">
    <property type="component" value="Chromosome NFRAN"/>
</dbReference>
<evidence type="ECO:0000256" key="2">
    <source>
        <dbReference type="ARBA" id="ARBA00023002"/>
    </source>
</evidence>
<dbReference type="Gene3D" id="3.40.50.720">
    <property type="entry name" value="NAD(P)-binding Rossmann-like Domain"/>
    <property type="match status" value="1"/>
</dbReference>
<keyword evidence="5" id="KW-1185">Reference proteome</keyword>
<dbReference type="PANTHER" id="PTHR42760:SF133">
    <property type="entry name" value="3-OXOACYL-[ACYL-CARRIER-PROTEIN] REDUCTASE"/>
    <property type="match status" value="1"/>
</dbReference>
<evidence type="ECO:0000256" key="1">
    <source>
        <dbReference type="ARBA" id="ARBA00006484"/>
    </source>
</evidence>
<evidence type="ECO:0000313" key="5">
    <source>
        <dbReference type="Proteomes" id="UP000294299"/>
    </source>
</evidence>
<dbReference type="KEGG" id="nfn:NFRAN_2950"/>
<dbReference type="OrthoDB" id="24596at2157"/>
<dbReference type="GeneID" id="39422059"/>
<accession>A0A484IBX0</accession>
<evidence type="ECO:0000256" key="3">
    <source>
        <dbReference type="RuleBase" id="RU000363"/>
    </source>
</evidence>
<dbReference type="PRINTS" id="PR00081">
    <property type="entry name" value="GDHRDH"/>
</dbReference>
<dbReference type="AlphaFoldDB" id="A0A484IBX0"/>
<dbReference type="EMBL" id="LR216287">
    <property type="protein sequence ID" value="VFJ15273.1"/>
    <property type="molecule type" value="Genomic_DNA"/>
</dbReference>
<organism evidence="4 5">
    <name type="scientific">Candidatus Nitrosocosmicus franklandianus</name>
    <dbReference type="NCBI Taxonomy" id="1798806"/>
    <lineage>
        <taxon>Archaea</taxon>
        <taxon>Nitrososphaerota</taxon>
        <taxon>Nitrososphaeria</taxon>
        <taxon>Nitrososphaerales</taxon>
        <taxon>Nitrososphaeraceae</taxon>
        <taxon>Candidatus Nitrosocosmicus</taxon>
    </lineage>
</organism>
<dbReference type="PRINTS" id="PR00080">
    <property type="entry name" value="SDRFAMILY"/>
</dbReference>
<name>A0A484IBX0_9ARCH</name>
<dbReference type="Pfam" id="PF13561">
    <property type="entry name" value="adh_short_C2"/>
    <property type="match status" value="1"/>
</dbReference>
<dbReference type="Pfam" id="PF00106">
    <property type="entry name" value="adh_short"/>
    <property type="match status" value="1"/>
</dbReference>
<dbReference type="CDD" id="cd05233">
    <property type="entry name" value="SDR_c"/>
    <property type="match status" value="1"/>
</dbReference>
<gene>
    <name evidence="4" type="ORF">NFRAN_2950</name>
</gene>
<dbReference type="SUPFAM" id="SSF51735">
    <property type="entry name" value="NAD(P)-binding Rossmann-fold domains"/>
    <property type="match status" value="1"/>
</dbReference>
<reference evidence="4 5" key="1">
    <citation type="submission" date="2019-02" db="EMBL/GenBank/DDBJ databases">
        <authorList>
            <person name="Lehtovirta-Morley E L."/>
        </authorList>
    </citation>
    <scope>NUCLEOTIDE SEQUENCE [LARGE SCALE GENOMIC DNA]</scope>
    <source>
        <strain evidence="4">NFRAN1</strain>
    </source>
</reference>
<evidence type="ECO:0000313" key="4">
    <source>
        <dbReference type="EMBL" id="VFJ15273.1"/>
    </source>
</evidence>
<dbReference type="RefSeq" id="WP_134485241.1">
    <property type="nucleotide sequence ID" value="NZ_LR216287.1"/>
</dbReference>
<protein>
    <submittedName>
        <fullName evidence="4">Uncharacterized protein</fullName>
    </submittedName>
</protein>
<comment type="similarity">
    <text evidence="1 3">Belongs to the short-chain dehydrogenases/reductases (SDR) family.</text>
</comment>
<keyword evidence="2" id="KW-0560">Oxidoreductase</keyword>
<proteinExistence type="inferred from homology"/>
<sequence length="295" mass="32253">MSLKGKVVVVTGSSRGIGFEIAKEFSEVKKSHVIVCSRSRIESENAAKMINGTTTALEVDVTSESSVRNFIEEIVQRYGVIDVLINNSGYPYDENIWNKQLHEVTIEELWRIMDVDLMGAIRLSRAVIPIMLQQIGTKYKESKNNSSYTQHHSNNSKPEITGMVDLKNDFQESIPTERDGGVIITISSTPAISGRIGGFPYTVAKAGNISLTKCIAKEYGDKNIRAYSLALGNIATKATYEAISEKVRIEAAQEAPMKRWGKPIEVAKVAACIADNGFSFATGNTIVIDGGTVLL</sequence>
<dbReference type="PANTHER" id="PTHR42760">
    <property type="entry name" value="SHORT-CHAIN DEHYDROGENASES/REDUCTASES FAMILY MEMBER"/>
    <property type="match status" value="1"/>
</dbReference>
<dbReference type="InterPro" id="IPR002347">
    <property type="entry name" value="SDR_fam"/>
</dbReference>